<evidence type="ECO:0000313" key="1">
    <source>
        <dbReference type="EMBL" id="XFO75195.1"/>
    </source>
</evidence>
<organism evidence="1 2">
    <name type="scientific">Sporomusa acidovorans (strain ATCC 49682 / DSM 3132 / Mol)</name>
    <dbReference type="NCBI Taxonomy" id="1123286"/>
    <lineage>
        <taxon>Bacteria</taxon>
        <taxon>Bacillati</taxon>
        <taxon>Bacillota</taxon>
        <taxon>Negativicutes</taxon>
        <taxon>Selenomonadales</taxon>
        <taxon>Sporomusaceae</taxon>
        <taxon>Sporomusa</taxon>
    </lineage>
</organism>
<dbReference type="EMBL" id="CP155571">
    <property type="protein sequence ID" value="XFO75195.1"/>
    <property type="molecule type" value="Genomic_DNA"/>
</dbReference>
<keyword evidence="2" id="KW-1185">Reference proteome</keyword>
<proteinExistence type="predicted"/>
<dbReference type="InterPro" id="IPR036237">
    <property type="entry name" value="Xyl_isomerase-like_sf"/>
</dbReference>
<evidence type="ECO:0000313" key="2">
    <source>
        <dbReference type="Proteomes" id="UP000216052"/>
    </source>
</evidence>
<dbReference type="Gene3D" id="3.20.20.150">
    <property type="entry name" value="Divalent-metal-dependent TIM barrel enzymes"/>
    <property type="match status" value="1"/>
</dbReference>
<dbReference type="RefSeq" id="WP_093792280.1">
    <property type="nucleotide sequence ID" value="NZ_CP155571.1"/>
</dbReference>
<name>A0ABZ3JAM0_SPOA4</name>
<gene>
    <name evidence="1" type="ORF">SPACI_053100</name>
</gene>
<accession>A0ABZ3JAM0</accession>
<dbReference type="SUPFAM" id="SSF51658">
    <property type="entry name" value="Xylose isomerase-like"/>
    <property type="match status" value="1"/>
</dbReference>
<evidence type="ECO:0008006" key="3">
    <source>
        <dbReference type="Google" id="ProtNLM"/>
    </source>
</evidence>
<sequence length="249" mass="27469">MARDIVINLLAFASAVEKGSSQSEFFAEAVSLGVNKIEVRREWIKNFAVELPAMRSKAEEQGLELYYSVPAGLFQAGRANADFLNQIFAEANILGAVRVKFAVGEFDSSAPKELAVLKSIINENHVMVTVEGDQSLANGRVEPIISLLEACRAADVPVFSTFDVGNFVWVGQEPLYNAVKLALYVKYIHVKGVKMTTQGPRVCNLEDSHINWRAVLALLPQDVPVGIEFPCGENPLKLLERTIHQIREV</sequence>
<reference evidence="1" key="1">
    <citation type="submission" date="2024-05" db="EMBL/GenBank/DDBJ databases">
        <title>Isolation and characterization of Sporomusa carbonis sp. nov., a carboxydotrophic hydrogenogen in the genus of Sporomusa isolated from a charcoal burning pile.</title>
        <authorList>
            <person name="Boeer T."/>
            <person name="Rosenbaum F."/>
            <person name="Eysell L."/>
            <person name="Mueller V."/>
            <person name="Daniel R."/>
            <person name="Poehlein A."/>
        </authorList>
    </citation>
    <scope>NUCLEOTIDE SEQUENCE [LARGE SCALE GENOMIC DNA]</scope>
    <source>
        <strain evidence="1">DSM 3132</strain>
    </source>
</reference>
<protein>
    <recommendedName>
        <fullName evidence="3">Xylose isomerase-like TIM barrel</fullName>
    </recommendedName>
</protein>
<dbReference type="Proteomes" id="UP000216052">
    <property type="component" value="Chromosome"/>
</dbReference>